<organism evidence="10 11">
    <name type="scientific">Sinanodonta woodiana</name>
    <name type="common">Chinese pond mussel</name>
    <name type="synonym">Anodonta woodiana</name>
    <dbReference type="NCBI Taxonomy" id="1069815"/>
    <lineage>
        <taxon>Eukaryota</taxon>
        <taxon>Metazoa</taxon>
        <taxon>Spiralia</taxon>
        <taxon>Lophotrochozoa</taxon>
        <taxon>Mollusca</taxon>
        <taxon>Bivalvia</taxon>
        <taxon>Autobranchia</taxon>
        <taxon>Heteroconchia</taxon>
        <taxon>Palaeoheterodonta</taxon>
        <taxon>Unionida</taxon>
        <taxon>Unionoidea</taxon>
        <taxon>Unionidae</taxon>
        <taxon>Unioninae</taxon>
        <taxon>Sinanodonta</taxon>
    </lineage>
</organism>
<evidence type="ECO:0000256" key="8">
    <source>
        <dbReference type="SAM" id="Phobius"/>
    </source>
</evidence>
<evidence type="ECO:0000259" key="9">
    <source>
        <dbReference type="PROSITE" id="PS50262"/>
    </source>
</evidence>
<accession>A0ABD3UI62</accession>
<feature type="transmembrane region" description="Helical" evidence="8">
    <location>
        <begin position="78"/>
        <end position="100"/>
    </location>
</feature>
<keyword evidence="11" id="KW-1185">Reference proteome</keyword>
<comment type="caution">
    <text evidence="10">The sequence shown here is derived from an EMBL/GenBank/DDBJ whole genome shotgun (WGS) entry which is preliminary data.</text>
</comment>
<evidence type="ECO:0000256" key="5">
    <source>
        <dbReference type="ARBA" id="ARBA00023136"/>
    </source>
</evidence>
<dbReference type="InterPro" id="IPR000276">
    <property type="entry name" value="GPCR_Rhodpsn"/>
</dbReference>
<reference evidence="10 11" key="1">
    <citation type="submission" date="2024-11" db="EMBL/GenBank/DDBJ databases">
        <title>Chromosome-level genome assembly of the freshwater bivalve Anodonta woodiana.</title>
        <authorList>
            <person name="Chen X."/>
        </authorList>
    </citation>
    <scope>NUCLEOTIDE SEQUENCE [LARGE SCALE GENOMIC DNA]</scope>
    <source>
        <strain evidence="10">MN2024</strain>
        <tissue evidence="10">Gills</tissue>
    </source>
</reference>
<keyword evidence="3 8" id="KW-1133">Transmembrane helix</keyword>
<proteinExistence type="predicted"/>
<keyword evidence="7" id="KW-0807">Transducer</keyword>
<dbReference type="InterPro" id="IPR017452">
    <property type="entry name" value="GPCR_Rhodpsn_7TM"/>
</dbReference>
<dbReference type="PANTHER" id="PTHR45695:SF9">
    <property type="entry name" value="LEUCOKININ RECEPTOR"/>
    <property type="match status" value="1"/>
</dbReference>
<feature type="domain" description="G-protein coupled receptors family 1 profile" evidence="9">
    <location>
        <begin position="59"/>
        <end position="140"/>
    </location>
</feature>
<dbReference type="GO" id="GO:0004930">
    <property type="term" value="F:G protein-coupled receptor activity"/>
    <property type="evidence" value="ECO:0007669"/>
    <property type="project" value="UniProtKB-KW"/>
</dbReference>
<evidence type="ECO:0000256" key="2">
    <source>
        <dbReference type="ARBA" id="ARBA00022692"/>
    </source>
</evidence>
<evidence type="ECO:0000313" key="11">
    <source>
        <dbReference type="Proteomes" id="UP001634394"/>
    </source>
</evidence>
<evidence type="ECO:0000256" key="7">
    <source>
        <dbReference type="ARBA" id="ARBA00023224"/>
    </source>
</evidence>
<keyword evidence="4" id="KW-0297">G-protein coupled receptor</keyword>
<keyword evidence="5 8" id="KW-0472">Membrane</keyword>
<sequence>MSHLNATESPIIDSDTFEDYSSFYYDGNIDKLKNPWVKEPHFLPLVIVYGFVFLAGIVGNSIVIFAMRGGRSARSVTFVFMVSLALADLLFILVCVPHEILRMTVNDWTGGQSFCKVSGFVELLTEAASILNLTGVSFER</sequence>
<dbReference type="PANTHER" id="PTHR45695">
    <property type="entry name" value="LEUCOKININ RECEPTOR-RELATED"/>
    <property type="match status" value="1"/>
</dbReference>
<dbReference type="PRINTS" id="PR00237">
    <property type="entry name" value="GPCRRHODOPSN"/>
</dbReference>
<dbReference type="Pfam" id="PF00001">
    <property type="entry name" value="7tm_1"/>
    <property type="match status" value="1"/>
</dbReference>
<gene>
    <name evidence="10" type="ORF">ACJMK2_018890</name>
</gene>
<evidence type="ECO:0000256" key="1">
    <source>
        <dbReference type="ARBA" id="ARBA00004141"/>
    </source>
</evidence>
<dbReference type="SUPFAM" id="SSF81321">
    <property type="entry name" value="Family A G protein-coupled receptor-like"/>
    <property type="match status" value="1"/>
</dbReference>
<protein>
    <recommendedName>
        <fullName evidence="9">G-protein coupled receptors family 1 profile domain-containing protein</fullName>
    </recommendedName>
</protein>
<keyword evidence="2 8" id="KW-0812">Transmembrane</keyword>
<dbReference type="AlphaFoldDB" id="A0ABD3UI62"/>
<dbReference type="Proteomes" id="UP001634394">
    <property type="component" value="Unassembled WGS sequence"/>
</dbReference>
<evidence type="ECO:0000256" key="3">
    <source>
        <dbReference type="ARBA" id="ARBA00022989"/>
    </source>
</evidence>
<dbReference type="Gene3D" id="1.20.1070.10">
    <property type="entry name" value="Rhodopsin 7-helix transmembrane proteins"/>
    <property type="match status" value="1"/>
</dbReference>
<name>A0ABD3UI62_SINWO</name>
<dbReference type="EMBL" id="JBJQND010000016">
    <property type="protein sequence ID" value="KAL3848005.1"/>
    <property type="molecule type" value="Genomic_DNA"/>
</dbReference>
<dbReference type="PROSITE" id="PS50262">
    <property type="entry name" value="G_PROTEIN_RECEP_F1_2"/>
    <property type="match status" value="1"/>
</dbReference>
<evidence type="ECO:0000256" key="6">
    <source>
        <dbReference type="ARBA" id="ARBA00023170"/>
    </source>
</evidence>
<keyword evidence="6" id="KW-0675">Receptor</keyword>
<dbReference type="GO" id="GO:0016020">
    <property type="term" value="C:membrane"/>
    <property type="evidence" value="ECO:0007669"/>
    <property type="project" value="UniProtKB-SubCell"/>
</dbReference>
<evidence type="ECO:0000313" key="10">
    <source>
        <dbReference type="EMBL" id="KAL3848005.1"/>
    </source>
</evidence>
<feature type="transmembrane region" description="Helical" evidence="8">
    <location>
        <begin position="42"/>
        <end position="66"/>
    </location>
</feature>
<evidence type="ECO:0000256" key="4">
    <source>
        <dbReference type="ARBA" id="ARBA00023040"/>
    </source>
</evidence>
<comment type="subcellular location">
    <subcellularLocation>
        <location evidence="1">Membrane</location>
        <topology evidence="1">Multi-pass membrane protein</topology>
    </subcellularLocation>
</comment>